<organism evidence="2 3">
    <name type="scientific">Jeotgalicoccus meleagridis</name>
    <dbReference type="NCBI Taxonomy" id="2759181"/>
    <lineage>
        <taxon>Bacteria</taxon>
        <taxon>Bacillati</taxon>
        <taxon>Bacillota</taxon>
        <taxon>Bacilli</taxon>
        <taxon>Bacillales</taxon>
        <taxon>Staphylococcaceae</taxon>
        <taxon>Jeotgalicoccus</taxon>
    </lineage>
</organism>
<keyword evidence="1" id="KW-0175">Coiled coil</keyword>
<accession>A0A6V7R3E6</accession>
<dbReference type="RefSeq" id="WP_185125006.1">
    <property type="nucleotide sequence ID" value="NZ_CAJEWD010000003.1"/>
</dbReference>
<protein>
    <recommendedName>
        <fullName evidence="4">Protein required for attachment to host cells</fullName>
    </recommendedName>
</protein>
<dbReference type="Pfam" id="PF18846">
    <property type="entry name" value="baeRF_family5"/>
    <property type="match status" value="1"/>
</dbReference>
<evidence type="ECO:0008006" key="4">
    <source>
        <dbReference type="Google" id="ProtNLM"/>
    </source>
</evidence>
<feature type="coiled-coil region" evidence="1">
    <location>
        <begin position="48"/>
        <end position="82"/>
    </location>
</feature>
<dbReference type="Gene3D" id="3.30.420.60">
    <property type="entry name" value="eRF1 domain 2"/>
    <property type="match status" value="1"/>
</dbReference>
<gene>
    <name evidence="2" type="ORF">JEODO184_00468</name>
</gene>
<evidence type="ECO:0000313" key="2">
    <source>
        <dbReference type="EMBL" id="CAD2071907.1"/>
    </source>
</evidence>
<reference evidence="2 3" key="1">
    <citation type="submission" date="2020-07" db="EMBL/GenBank/DDBJ databases">
        <authorList>
            <person name="Criscuolo A."/>
        </authorList>
    </citation>
    <scope>NUCLEOTIDE SEQUENCE [LARGE SCALE GENOMIC DNA]</scope>
    <source>
        <strain evidence="2">CIP111649</strain>
    </source>
</reference>
<dbReference type="Proteomes" id="UP000589351">
    <property type="component" value="Unassembled WGS sequence"/>
</dbReference>
<dbReference type="InterPro" id="IPR040983">
    <property type="entry name" value="Bact_RF_family5"/>
</dbReference>
<keyword evidence="3" id="KW-1185">Reference proteome</keyword>
<evidence type="ECO:0000313" key="3">
    <source>
        <dbReference type="Proteomes" id="UP000589351"/>
    </source>
</evidence>
<evidence type="ECO:0000256" key="1">
    <source>
        <dbReference type="SAM" id="Coils"/>
    </source>
</evidence>
<dbReference type="AlphaFoldDB" id="A0A6V7R3E6"/>
<proteinExistence type="predicted"/>
<sequence length="263" mass="30059">MSLAEIIEEIQGKEDDTGVLTIYLNTDASEGNVNKSEWKIHLKNGLKELKEEAKNRDAEQEVKALKKLQDKVEKEITLHQREMRKGFILVASADGELWRARVLQVPVTTAFHWGKKAETEQIEALEQKFPETAIIAVQSHDATFIETSLGIIRDVKKYSWDVDSESWLDYEEAAQQQTRGGGKDEFQRRFEENQHRWYKSLAEDLLKEVKSRKLEGVYLVGSKETVQEIETHMDSNKLLGVVTKNLGSNSAHDIASEVFETLV</sequence>
<dbReference type="EMBL" id="CAJEWD010000003">
    <property type="protein sequence ID" value="CAD2071907.1"/>
    <property type="molecule type" value="Genomic_DNA"/>
</dbReference>
<comment type="caution">
    <text evidence="2">The sequence shown here is derived from an EMBL/GenBank/DDBJ whole genome shotgun (WGS) entry which is preliminary data.</text>
</comment>
<name>A0A6V7R3E6_9STAP</name>
<dbReference type="InterPro" id="IPR042226">
    <property type="entry name" value="eFR1_2_sf"/>
</dbReference>